<evidence type="ECO:0000256" key="6">
    <source>
        <dbReference type="SAM" id="Phobius"/>
    </source>
</evidence>
<keyword evidence="2" id="KW-0677">Repeat</keyword>
<dbReference type="PROSITE" id="PS50923">
    <property type="entry name" value="SUSHI"/>
    <property type="match status" value="2"/>
</dbReference>
<reference evidence="9" key="1">
    <citation type="submission" date="2023-03" db="EMBL/GenBank/DDBJ databases">
        <authorList>
            <person name="Steffen K."/>
            <person name="Cardenas P."/>
        </authorList>
    </citation>
    <scope>NUCLEOTIDE SEQUENCE</scope>
</reference>
<organism evidence="9 10">
    <name type="scientific">Geodia barretti</name>
    <name type="common">Barrett's horny sponge</name>
    <dbReference type="NCBI Taxonomy" id="519541"/>
    <lineage>
        <taxon>Eukaryota</taxon>
        <taxon>Metazoa</taxon>
        <taxon>Porifera</taxon>
        <taxon>Demospongiae</taxon>
        <taxon>Heteroscleromorpha</taxon>
        <taxon>Tetractinellida</taxon>
        <taxon>Astrophorina</taxon>
        <taxon>Geodiidae</taxon>
        <taxon>Geodia</taxon>
    </lineage>
</organism>
<protein>
    <submittedName>
        <fullName evidence="9">Uncharacterized protein</fullName>
    </submittedName>
</protein>
<dbReference type="EMBL" id="CASHTH010001650">
    <property type="protein sequence ID" value="CAI8017724.1"/>
    <property type="molecule type" value="Genomic_DNA"/>
</dbReference>
<keyword evidence="1 5" id="KW-0768">Sushi</keyword>
<evidence type="ECO:0000256" key="2">
    <source>
        <dbReference type="ARBA" id="ARBA00022737"/>
    </source>
</evidence>
<dbReference type="InterPro" id="IPR035976">
    <property type="entry name" value="Sushi/SCR/CCP_sf"/>
</dbReference>
<dbReference type="InterPro" id="IPR000436">
    <property type="entry name" value="Sushi_SCR_CCP_dom"/>
</dbReference>
<dbReference type="PANTHER" id="PTHR19325:SF574">
    <property type="entry name" value="SUSHI, VON WILLEBRAND FACTOR TYPE A, EGF AND PENTRAXIN DOMAIN-CONTAINING PROTEIN 1"/>
    <property type="match status" value="1"/>
</dbReference>
<dbReference type="SMART" id="SM00032">
    <property type="entry name" value="CCP"/>
    <property type="match status" value="2"/>
</dbReference>
<dbReference type="PROSITE" id="PS50227">
    <property type="entry name" value="G_PROTEIN_RECEP_F2_3"/>
    <property type="match status" value="2"/>
</dbReference>
<comment type="caution">
    <text evidence="5">Lacks conserved residue(s) required for the propagation of feature annotation.</text>
</comment>
<evidence type="ECO:0000313" key="9">
    <source>
        <dbReference type="EMBL" id="CAI8017724.1"/>
    </source>
</evidence>
<dbReference type="InterPro" id="IPR001879">
    <property type="entry name" value="GPCR_2_extracellular_dom"/>
</dbReference>
<evidence type="ECO:0000259" key="8">
    <source>
        <dbReference type="PROSITE" id="PS50923"/>
    </source>
</evidence>
<dbReference type="Gene3D" id="2.10.70.10">
    <property type="entry name" value="Complement Module, domain 1"/>
    <property type="match status" value="3"/>
</dbReference>
<comment type="caution">
    <text evidence="9">The sequence shown here is derived from an EMBL/GenBank/DDBJ whole genome shotgun (WGS) entry which is preliminary data.</text>
</comment>
<feature type="domain" description="Sushi" evidence="8">
    <location>
        <begin position="902"/>
        <end position="956"/>
    </location>
</feature>
<sequence>MYSPVDGSLRAIEVNWTPIPRNNPGGPEYTVVIDDGVGSRVRERVGAVNCSSTQCSHTYYPAAGSRGEFGVSVETAGCVTRQTVCLERPVYCSLRDLSPSLVEENRVCGSVSGGGVCYSGDSVGSVAVYFCDDGYSLEGDTTRECLSSGLWNGTTPQCVEIINGCITPQRSASAPQSPTVNIAEFNNDGCTLDVSWSEPVISCGGTVSQYVLTLTPPTSDCQSSGDCMVMDGSSVITTPGTQTQYTFNVDISQSDITVRADTCNNTLTGENATNTVNLRVCDPNDLRISNVGWSETPMFQGGLGIYSFSGGNVTFDGVSLGSTATYTTNERYLVNGSQTFTSRCGNDNWVLPSQGIVAASQPGKLSTSNVAMIVIGLLFFIAGVGISVVVVILLSQRTTKGTAWCFPTLFLVIVIPVLETVLWLAFLGYVVANDFSEDDGYVRGDDSLCRSPSGTVGVRDGLLIASFVLSLLVLSGWLVCLTTVKCANPPSSQGESRKQRRRLICCRKSDITVRADTCDGSLTGEIAMNTANLRVCDPNDLLVPGVNWTPEANFTNGVGNYSFSGGNVTFDGVSLGSIATYTTTNAHYHINGSDTRRCLNNGSWTPSTEIIESDVYIREEMIIIYSMFVFLPVCLAGDLLSCNNPAFPANNTICCNGDTLCSTYTGLANGSTANYTTSQDYCILSDSPVLRSCVNMSWSGETPTEAKASQPGKLSTSNVAMIVIGLLFFIAGVGISVVVVILLSQRTTKDFSEDDGYVRGDDSLCQTPSGTVSVRDGLLIASFVLSLLVLSGWLVCPITVKESRKQRKRLMCCRKQNNQEGQSTVTVVIEDGVGSRVRERVGAVNCSSIRCSHTYYPAASSRGEFGVSVETAGCVTRQTVCLERPVYCSLRDLSPSLVEENRVCGSVSGGGVCYSGDSVGSVAVYFCDDGYSLEGDTTRECLSSGLWNGTTPQCVEIINGCITPQK</sequence>
<feature type="disulfide bond" evidence="5">
    <location>
        <begin position="131"/>
        <end position="158"/>
    </location>
</feature>
<dbReference type="GO" id="GO:0016020">
    <property type="term" value="C:membrane"/>
    <property type="evidence" value="ECO:0007669"/>
    <property type="project" value="InterPro"/>
</dbReference>
<evidence type="ECO:0000256" key="1">
    <source>
        <dbReference type="ARBA" id="ARBA00022659"/>
    </source>
</evidence>
<feature type="transmembrane region" description="Helical" evidence="6">
    <location>
        <begin position="462"/>
        <end position="484"/>
    </location>
</feature>
<dbReference type="Pfam" id="PF00084">
    <property type="entry name" value="Sushi"/>
    <property type="match status" value="2"/>
</dbReference>
<dbReference type="SUPFAM" id="SSF57535">
    <property type="entry name" value="Complement control module/SCR domain"/>
    <property type="match status" value="2"/>
</dbReference>
<keyword evidence="6" id="KW-0472">Membrane</keyword>
<keyword evidence="3 5" id="KW-1015">Disulfide bond</keyword>
<feature type="domain" description="G-protein coupled receptors family 2 profile 1" evidence="7">
    <location>
        <begin position="880"/>
        <end position="965"/>
    </location>
</feature>
<feature type="transmembrane region" description="Helical" evidence="6">
    <location>
        <begin position="406"/>
        <end position="432"/>
    </location>
</feature>
<evidence type="ECO:0000256" key="5">
    <source>
        <dbReference type="PROSITE-ProRule" id="PRU00302"/>
    </source>
</evidence>
<evidence type="ECO:0000256" key="3">
    <source>
        <dbReference type="ARBA" id="ARBA00023157"/>
    </source>
</evidence>
<evidence type="ECO:0000313" key="10">
    <source>
        <dbReference type="Proteomes" id="UP001174909"/>
    </source>
</evidence>
<feature type="transmembrane region" description="Helical" evidence="6">
    <location>
        <begin position="370"/>
        <end position="394"/>
    </location>
</feature>
<dbReference type="GO" id="GO:0004930">
    <property type="term" value="F:G protein-coupled receptor activity"/>
    <property type="evidence" value="ECO:0007669"/>
    <property type="project" value="InterPro"/>
</dbReference>
<dbReference type="AlphaFoldDB" id="A0AA35WEN3"/>
<dbReference type="Proteomes" id="UP001174909">
    <property type="component" value="Unassembled WGS sequence"/>
</dbReference>
<dbReference type="CDD" id="cd00033">
    <property type="entry name" value="CCP"/>
    <property type="match status" value="2"/>
</dbReference>
<feature type="domain" description="Sushi" evidence="8">
    <location>
        <begin position="106"/>
        <end position="160"/>
    </location>
</feature>
<proteinExistence type="predicted"/>
<name>A0AA35WEN3_GEOBA</name>
<keyword evidence="10" id="KW-1185">Reference proteome</keyword>
<accession>A0AA35WEN3</accession>
<gene>
    <name evidence="9" type="ORF">GBAR_LOCUS10717</name>
</gene>
<feature type="disulfide bond" evidence="5">
    <location>
        <begin position="927"/>
        <end position="954"/>
    </location>
</feature>
<evidence type="ECO:0000259" key="7">
    <source>
        <dbReference type="PROSITE" id="PS50227"/>
    </source>
</evidence>
<feature type="transmembrane region" description="Helical" evidence="6">
    <location>
        <begin position="719"/>
        <end position="743"/>
    </location>
</feature>
<evidence type="ECO:0000256" key="4">
    <source>
        <dbReference type="ARBA" id="ARBA00023180"/>
    </source>
</evidence>
<feature type="domain" description="G-protein coupled receptors family 2 profile 1" evidence="7">
    <location>
        <begin position="84"/>
        <end position="169"/>
    </location>
</feature>
<keyword evidence="4" id="KW-0325">Glycoprotein</keyword>
<dbReference type="InterPro" id="IPR050350">
    <property type="entry name" value="Compl-Cell_Adhes-Reg"/>
</dbReference>
<keyword evidence="6" id="KW-0812">Transmembrane</keyword>
<feature type="transmembrane region" description="Helical" evidence="6">
    <location>
        <begin position="778"/>
        <end position="800"/>
    </location>
</feature>
<dbReference type="PANTHER" id="PTHR19325">
    <property type="entry name" value="COMPLEMENT COMPONENT-RELATED SUSHI DOMAIN-CONTAINING"/>
    <property type="match status" value="1"/>
</dbReference>
<keyword evidence="6" id="KW-1133">Transmembrane helix</keyword>